<dbReference type="AlphaFoldDB" id="A0A1E3Q6B4"/>
<name>A0A1E3Q6B4_LIPST</name>
<dbReference type="OrthoDB" id="269227at2759"/>
<sequence>MDILTNDQWRTLCAIADCAFDTCRSANPCGIKDYKEILIEFAADWPSDHPGFKLILAQDTLQKLYPNTLHDFRGALDMLNNDTDHANPALTTSGMLYGIWNDKYFNAFNEAILTAVNTEYENIDGDGHCVNRMYVTAPSSALLRFSMTRR</sequence>
<protein>
    <submittedName>
        <fullName evidence="1">Uncharacterized protein</fullName>
    </submittedName>
</protein>
<accession>A0A1E3Q6B4</accession>
<keyword evidence="2" id="KW-1185">Reference proteome</keyword>
<evidence type="ECO:0000313" key="2">
    <source>
        <dbReference type="Proteomes" id="UP000094385"/>
    </source>
</evidence>
<dbReference type="EMBL" id="KV454294">
    <property type="protein sequence ID" value="ODQ73160.1"/>
    <property type="molecule type" value="Genomic_DNA"/>
</dbReference>
<gene>
    <name evidence="1" type="ORF">LIPSTDRAFT_63450</name>
</gene>
<proteinExistence type="predicted"/>
<evidence type="ECO:0000313" key="1">
    <source>
        <dbReference type="EMBL" id="ODQ73160.1"/>
    </source>
</evidence>
<organism evidence="1 2">
    <name type="scientific">Lipomyces starkeyi NRRL Y-11557</name>
    <dbReference type="NCBI Taxonomy" id="675824"/>
    <lineage>
        <taxon>Eukaryota</taxon>
        <taxon>Fungi</taxon>
        <taxon>Dikarya</taxon>
        <taxon>Ascomycota</taxon>
        <taxon>Saccharomycotina</taxon>
        <taxon>Lipomycetes</taxon>
        <taxon>Lipomycetales</taxon>
        <taxon>Lipomycetaceae</taxon>
        <taxon>Lipomyces</taxon>
    </lineage>
</organism>
<dbReference type="Proteomes" id="UP000094385">
    <property type="component" value="Unassembled WGS sequence"/>
</dbReference>
<reference evidence="1 2" key="1">
    <citation type="journal article" date="2016" name="Proc. Natl. Acad. Sci. U.S.A.">
        <title>Comparative genomics of biotechnologically important yeasts.</title>
        <authorList>
            <person name="Riley R."/>
            <person name="Haridas S."/>
            <person name="Wolfe K.H."/>
            <person name="Lopes M.R."/>
            <person name="Hittinger C.T."/>
            <person name="Goeker M."/>
            <person name="Salamov A.A."/>
            <person name="Wisecaver J.H."/>
            <person name="Long T.M."/>
            <person name="Calvey C.H."/>
            <person name="Aerts A.L."/>
            <person name="Barry K.W."/>
            <person name="Choi C."/>
            <person name="Clum A."/>
            <person name="Coughlan A.Y."/>
            <person name="Deshpande S."/>
            <person name="Douglass A.P."/>
            <person name="Hanson S.J."/>
            <person name="Klenk H.-P."/>
            <person name="LaButti K.M."/>
            <person name="Lapidus A."/>
            <person name="Lindquist E.A."/>
            <person name="Lipzen A.M."/>
            <person name="Meier-Kolthoff J.P."/>
            <person name="Ohm R.A."/>
            <person name="Otillar R.P."/>
            <person name="Pangilinan J.L."/>
            <person name="Peng Y."/>
            <person name="Rokas A."/>
            <person name="Rosa C.A."/>
            <person name="Scheuner C."/>
            <person name="Sibirny A.A."/>
            <person name="Slot J.C."/>
            <person name="Stielow J.B."/>
            <person name="Sun H."/>
            <person name="Kurtzman C.P."/>
            <person name="Blackwell M."/>
            <person name="Grigoriev I.V."/>
            <person name="Jeffries T.W."/>
        </authorList>
    </citation>
    <scope>NUCLEOTIDE SEQUENCE [LARGE SCALE GENOMIC DNA]</scope>
    <source>
        <strain evidence="1 2">NRRL Y-11557</strain>
    </source>
</reference>